<organism evidence="1 2">
    <name type="scientific">Couchioplanes caeruleus subsp. caeruleus</name>
    <dbReference type="NCBI Taxonomy" id="56427"/>
    <lineage>
        <taxon>Bacteria</taxon>
        <taxon>Bacillati</taxon>
        <taxon>Actinomycetota</taxon>
        <taxon>Actinomycetes</taxon>
        <taxon>Micromonosporales</taxon>
        <taxon>Micromonosporaceae</taxon>
        <taxon>Couchioplanes</taxon>
    </lineage>
</organism>
<reference evidence="1 2" key="1">
    <citation type="submission" date="2016-09" db="EMBL/GenBank/DDBJ databases">
        <title>Couchioplanes caeruleus draft genome sequence.</title>
        <authorList>
            <person name="Sheehan J."/>
            <person name="Caffrey P."/>
        </authorList>
    </citation>
    <scope>NUCLEOTIDE SEQUENCE [LARGE SCALE GENOMIC DNA]</scope>
    <source>
        <strain evidence="1 2">DSM 43634</strain>
    </source>
</reference>
<evidence type="ECO:0000313" key="1">
    <source>
        <dbReference type="EMBL" id="OJF10703.1"/>
    </source>
</evidence>
<dbReference type="RefSeq" id="WP_071808802.1">
    <property type="nucleotide sequence ID" value="NZ_MEIA01000463.1"/>
</dbReference>
<protein>
    <submittedName>
        <fullName evidence="1">Uncharacterized protein</fullName>
    </submittedName>
</protein>
<dbReference type="AlphaFoldDB" id="A0A1K0FCY4"/>
<sequence>MISSTTLPGVREQARHALLLLGVPAPARLLVDVHTALFDGDLSMSSLAAVLRDEERHYDPHALAAYRICPALHHDLTAARGQITLSGWPPARRLVSPAANRANALAAVVRIAEFVAIRAQAGAAALDLLRRLADGVPGGSEAFLVHDPRALADAARAALAATAGDEVPEALERRWDRLDERQRLFGVMSLPHQRGRG</sequence>
<gene>
    <name evidence="1" type="ORF">BG844_30610</name>
</gene>
<evidence type="ECO:0000313" key="2">
    <source>
        <dbReference type="Proteomes" id="UP000182486"/>
    </source>
</evidence>
<comment type="caution">
    <text evidence="1">The sequence shown here is derived from an EMBL/GenBank/DDBJ whole genome shotgun (WGS) entry which is preliminary data.</text>
</comment>
<keyword evidence="2" id="KW-1185">Reference proteome</keyword>
<proteinExistence type="predicted"/>
<dbReference type="Proteomes" id="UP000182486">
    <property type="component" value="Unassembled WGS sequence"/>
</dbReference>
<dbReference type="EMBL" id="MEIA01000463">
    <property type="protein sequence ID" value="OJF10703.1"/>
    <property type="molecule type" value="Genomic_DNA"/>
</dbReference>
<accession>A0A1K0FCY4</accession>
<name>A0A1K0FCY4_9ACTN</name>